<dbReference type="InterPro" id="IPR001763">
    <property type="entry name" value="Rhodanese-like_dom"/>
</dbReference>
<dbReference type="SUPFAM" id="SSF52821">
    <property type="entry name" value="Rhodanese/Cell cycle control phosphatase"/>
    <property type="match status" value="3"/>
</dbReference>
<gene>
    <name evidence="5" type="ORF">GQF02_05405</name>
</gene>
<sequence length="416" mass="45080">MKTRTFYALAACLLPWTLAQAASQVLPLDTRASAYFNGWPEAGAKQGGHYPGAVNLASSWLGKLDDDQLQALLARKGIAVQQPLGLYGTGSKAVAARLGKLGYRHISYLPNALADTAKLKALPNYQALVPAFWLRDLQQGKPVTAAPAKGWKLFEVGWSVPKAYLLSHIPGAGYIDTNTLESEPLWNKVDDKQLEATLLAQGITSSTPVILYGRDTLMAARAAHILMLAGVKDVRILDGGYPAWSAADYPVARGLPPPVTAARAWGGPFPAHPEWLVSTAEAKALLKSPNGRLASIRSWAEFTGETSGYSYIKPKGDIPGAAWGHGGVNANDMSDFRNPDHTMRSADEIAAFWREAGILPEQRVAFYCGTGWRASEAFFYAYLMGWKQPAVYDGGWMEWSSDPANPVVRGERPIKP</sequence>
<keyword evidence="2" id="KW-0677">Repeat</keyword>
<dbReference type="InterPro" id="IPR001307">
    <property type="entry name" value="Thiosulphate_STrfase_CS"/>
</dbReference>
<feature type="signal peptide" evidence="3">
    <location>
        <begin position="1"/>
        <end position="21"/>
    </location>
</feature>
<accession>A0A845BMI4</accession>
<evidence type="ECO:0000256" key="2">
    <source>
        <dbReference type="ARBA" id="ARBA00022737"/>
    </source>
</evidence>
<dbReference type="AlphaFoldDB" id="A0A845BMI4"/>
<dbReference type="InterPro" id="IPR036873">
    <property type="entry name" value="Rhodanese-like_dom_sf"/>
</dbReference>
<feature type="chain" id="PRO_5032961654" evidence="3">
    <location>
        <begin position="22"/>
        <end position="416"/>
    </location>
</feature>
<evidence type="ECO:0000256" key="1">
    <source>
        <dbReference type="ARBA" id="ARBA00022679"/>
    </source>
</evidence>
<name>A0A845BMI4_9NEIS</name>
<dbReference type="EMBL" id="WSSB01000004">
    <property type="protein sequence ID" value="MXR36408.1"/>
    <property type="molecule type" value="Genomic_DNA"/>
</dbReference>
<comment type="caution">
    <text evidence="5">The sequence shown here is derived from an EMBL/GenBank/DDBJ whole genome shotgun (WGS) entry which is preliminary data.</text>
</comment>
<keyword evidence="6" id="KW-1185">Reference proteome</keyword>
<dbReference type="Pfam" id="PF00581">
    <property type="entry name" value="Rhodanese"/>
    <property type="match status" value="2"/>
</dbReference>
<evidence type="ECO:0000259" key="4">
    <source>
        <dbReference type="PROSITE" id="PS50206"/>
    </source>
</evidence>
<dbReference type="PROSITE" id="PS50206">
    <property type="entry name" value="RHODANESE_3"/>
    <property type="match status" value="3"/>
</dbReference>
<dbReference type="PANTHER" id="PTHR11364:SF27">
    <property type="entry name" value="SULFURTRANSFERASE"/>
    <property type="match status" value="1"/>
</dbReference>
<dbReference type="CDD" id="cd01448">
    <property type="entry name" value="TST_Repeat_1"/>
    <property type="match status" value="1"/>
</dbReference>
<feature type="domain" description="Rhodanese" evidence="4">
    <location>
        <begin position="21"/>
        <end position="125"/>
    </location>
</feature>
<dbReference type="PROSITE" id="PS00380">
    <property type="entry name" value="RHODANESE_1"/>
    <property type="match status" value="1"/>
</dbReference>
<dbReference type="RefSeq" id="WP_160795457.1">
    <property type="nucleotide sequence ID" value="NZ_WSSB01000004.1"/>
</dbReference>
<protein>
    <submittedName>
        <fullName evidence="5">Sulfurtransferase</fullName>
    </submittedName>
</protein>
<keyword evidence="3" id="KW-0732">Signal</keyword>
<dbReference type="SMART" id="SM00450">
    <property type="entry name" value="RHOD"/>
    <property type="match status" value="3"/>
</dbReference>
<dbReference type="GO" id="GO:0004792">
    <property type="term" value="F:thiosulfate-cyanide sulfurtransferase activity"/>
    <property type="evidence" value="ECO:0007669"/>
    <property type="project" value="InterPro"/>
</dbReference>
<proteinExistence type="predicted"/>
<evidence type="ECO:0000256" key="3">
    <source>
        <dbReference type="SAM" id="SignalP"/>
    </source>
</evidence>
<dbReference type="CDD" id="cd01449">
    <property type="entry name" value="TST_Repeat_2"/>
    <property type="match status" value="1"/>
</dbReference>
<evidence type="ECO:0000313" key="5">
    <source>
        <dbReference type="EMBL" id="MXR36408.1"/>
    </source>
</evidence>
<feature type="domain" description="Rhodanese" evidence="4">
    <location>
        <begin position="161"/>
        <end position="253"/>
    </location>
</feature>
<dbReference type="PANTHER" id="PTHR11364">
    <property type="entry name" value="THIOSULFATE SULFERTANSFERASE"/>
    <property type="match status" value="1"/>
</dbReference>
<dbReference type="Gene3D" id="3.40.250.10">
    <property type="entry name" value="Rhodanese-like domain"/>
    <property type="match status" value="3"/>
</dbReference>
<evidence type="ECO:0000313" key="6">
    <source>
        <dbReference type="Proteomes" id="UP000467214"/>
    </source>
</evidence>
<organism evidence="5 6">
    <name type="scientific">Craterilacuibacter sinensis</name>
    <dbReference type="NCBI Taxonomy" id="2686017"/>
    <lineage>
        <taxon>Bacteria</taxon>
        <taxon>Pseudomonadati</taxon>
        <taxon>Pseudomonadota</taxon>
        <taxon>Betaproteobacteria</taxon>
        <taxon>Neisseriales</taxon>
        <taxon>Neisseriaceae</taxon>
        <taxon>Craterilacuibacter</taxon>
    </lineage>
</organism>
<reference evidence="5 6" key="1">
    <citation type="submission" date="2019-12" db="EMBL/GenBank/DDBJ databases">
        <title>Neisseriaceae gen. nov. sp. Genome sequencing and assembly.</title>
        <authorList>
            <person name="Liu Z."/>
            <person name="Li A."/>
        </authorList>
    </citation>
    <scope>NUCLEOTIDE SEQUENCE [LARGE SCALE GENOMIC DNA]</scope>
    <source>
        <strain evidence="5 6">B2N2-7</strain>
    </source>
</reference>
<keyword evidence="1 5" id="KW-0808">Transferase</keyword>
<feature type="domain" description="Rhodanese" evidence="4">
    <location>
        <begin position="332"/>
        <end position="408"/>
    </location>
</feature>
<dbReference type="Proteomes" id="UP000467214">
    <property type="component" value="Unassembled WGS sequence"/>
</dbReference>
<dbReference type="InterPro" id="IPR045078">
    <property type="entry name" value="TST/MPST-like"/>
</dbReference>